<dbReference type="AlphaFoldDB" id="A0A151JAH2"/>
<name>A0A151JAH2_9HYME</name>
<dbReference type="PANTHER" id="PTHR22930:SF267">
    <property type="entry name" value="NUCLEASE HARBI1-RELATED"/>
    <property type="match status" value="1"/>
</dbReference>
<keyword evidence="6" id="KW-0378">Hydrolase</keyword>
<feature type="domain" description="DDE Tnp4" evidence="8">
    <location>
        <begin position="3"/>
        <end position="120"/>
    </location>
</feature>
<evidence type="ECO:0000256" key="7">
    <source>
        <dbReference type="ARBA" id="ARBA00023242"/>
    </source>
</evidence>
<keyword evidence="5" id="KW-0479">Metal-binding</keyword>
<dbReference type="EMBL" id="KQ979333">
    <property type="protein sequence ID" value="KYN21899.1"/>
    <property type="molecule type" value="Genomic_DNA"/>
</dbReference>
<sequence length="191" mass="22058">LEILNINARFPGSVHDAFIWRYSAARNEMIYLYDSDDRLTWLLGDADYFLEPWLMTPITNAQEGSAEARYTQHHSSVRNCIERTFGLLKNVWRCLLSHRVLPYDHVTAANIIVACAVLDNIRLRYNLMNNEIDIDEEGEDAAQQKARLQNNLQICNRIRNQAEEINVANEAHINDRLTETKSSKKNSSHSI</sequence>
<feature type="non-terminal residue" evidence="9">
    <location>
        <position position="1"/>
    </location>
</feature>
<dbReference type="InterPro" id="IPR027806">
    <property type="entry name" value="HARBI1_dom"/>
</dbReference>
<evidence type="ECO:0000256" key="2">
    <source>
        <dbReference type="ARBA" id="ARBA00004123"/>
    </source>
</evidence>
<dbReference type="InterPro" id="IPR045249">
    <property type="entry name" value="HARBI1-like"/>
</dbReference>
<dbReference type="Pfam" id="PF13359">
    <property type="entry name" value="DDE_Tnp_4"/>
    <property type="match status" value="1"/>
</dbReference>
<evidence type="ECO:0000256" key="6">
    <source>
        <dbReference type="ARBA" id="ARBA00022801"/>
    </source>
</evidence>
<protein>
    <submittedName>
        <fullName evidence="9">Putative nuclease HARBI1</fullName>
    </submittedName>
</protein>
<accession>A0A151JAH2</accession>
<evidence type="ECO:0000256" key="3">
    <source>
        <dbReference type="ARBA" id="ARBA00006958"/>
    </source>
</evidence>
<dbReference type="PANTHER" id="PTHR22930">
    <property type="match status" value="1"/>
</dbReference>
<organism evidence="9 10">
    <name type="scientific">Trachymyrmex cornetzi</name>
    <dbReference type="NCBI Taxonomy" id="471704"/>
    <lineage>
        <taxon>Eukaryota</taxon>
        <taxon>Metazoa</taxon>
        <taxon>Ecdysozoa</taxon>
        <taxon>Arthropoda</taxon>
        <taxon>Hexapoda</taxon>
        <taxon>Insecta</taxon>
        <taxon>Pterygota</taxon>
        <taxon>Neoptera</taxon>
        <taxon>Endopterygota</taxon>
        <taxon>Hymenoptera</taxon>
        <taxon>Apocrita</taxon>
        <taxon>Aculeata</taxon>
        <taxon>Formicoidea</taxon>
        <taxon>Formicidae</taxon>
        <taxon>Myrmicinae</taxon>
        <taxon>Trachymyrmex</taxon>
    </lineage>
</organism>
<proteinExistence type="inferred from homology"/>
<dbReference type="GO" id="GO:0016787">
    <property type="term" value="F:hydrolase activity"/>
    <property type="evidence" value="ECO:0007669"/>
    <property type="project" value="UniProtKB-KW"/>
</dbReference>
<dbReference type="GO" id="GO:0004518">
    <property type="term" value="F:nuclease activity"/>
    <property type="evidence" value="ECO:0007669"/>
    <property type="project" value="UniProtKB-KW"/>
</dbReference>
<comment type="similarity">
    <text evidence="3">Belongs to the HARBI1 family.</text>
</comment>
<evidence type="ECO:0000256" key="4">
    <source>
        <dbReference type="ARBA" id="ARBA00022722"/>
    </source>
</evidence>
<evidence type="ECO:0000313" key="9">
    <source>
        <dbReference type="EMBL" id="KYN21899.1"/>
    </source>
</evidence>
<dbReference type="GO" id="GO:0046872">
    <property type="term" value="F:metal ion binding"/>
    <property type="evidence" value="ECO:0007669"/>
    <property type="project" value="UniProtKB-KW"/>
</dbReference>
<dbReference type="Proteomes" id="UP000078492">
    <property type="component" value="Unassembled WGS sequence"/>
</dbReference>
<keyword evidence="4" id="KW-0540">Nuclease</keyword>
<evidence type="ECO:0000259" key="8">
    <source>
        <dbReference type="Pfam" id="PF13359"/>
    </source>
</evidence>
<evidence type="ECO:0000313" key="10">
    <source>
        <dbReference type="Proteomes" id="UP000078492"/>
    </source>
</evidence>
<evidence type="ECO:0000256" key="1">
    <source>
        <dbReference type="ARBA" id="ARBA00001968"/>
    </source>
</evidence>
<comment type="subcellular location">
    <subcellularLocation>
        <location evidence="2">Nucleus</location>
    </subcellularLocation>
</comment>
<dbReference type="GO" id="GO:0005634">
    <property type="term" value="C:nucleus"/>
    <property type="evidence" value="ECO:0007669"/>
    <property type="project" value="UniProtKB-SubCell"/>
</dbReference>
<evidence type="ECO:0000256" key="5">
    <source>
        <dbReference type="ARBA" id="ARBA00022723"/>
    </source>
</evidence>
<gene>
    <name evidence="9" type="ORF">ALC57_05717</name>
</gene>
<keyword evidence="7" id="KW-0539">Nucleus</keyword>
<comment type="cofactor">
    <cofactor evidence="1">
        <name>a divalent metal cation</name>
        <dbReference type="ChEBI" id="CHEBI:60240"/>
    </cofactor>
</comment>
<keyword evidence="10" id="KW-1185">Reference proteome</keyword>
<reference evidence="9 10" key="1">
    <citation type="submission" date="2015-09" db="EMBL/GenBank/DDBJ databases">
        <title>Trachymyrmex cornetzi WGS genome.</title>
        <authorList>
            <person name="Nygaard S."/>
            <person name="Hu H."/>
            <person name="Boomsma J."/>
            <person name="Zhang G."/>
        </authorList>
    </citation>
    <scope>NUCLEOTIDE SEQUENCE [LARGE SCALE GENOMIC DNA]</scope>
    <source>
        <strain evidence="9">Tcor2-1</strain>
        <tissue evidence="9">Whole body</tissue>
    </source>
</reference>